<accession>A0A9P5X533</accession>
<feature type="transmembrane region" description="Helical" evidence="1">
    <location>
        <begin position="71"/>
        <end position="89"/>
    </location>
</feature>
<protein>
    <submittedName>
        <fullName evidence="2">Uncharacterized protein</fullName>
    </submittedName>
</protein>
<dbReference type="EMBL" id="MU151397">
    <property type="protein sequence ID" value="KAF9444180.1"/>
    <property type="molecule type" value="Genomic_DNA"/>
</dbReference>
<evidence type="ECO:0000313" key="3">
    <source>
        <dbReference type="Proteomes" id="UP000807342"/>
    </source>
</evidence>
<dbReference type="Proteomes" id="UP000807342">
    <property type="component" value="Unassembled WGS sequence"/>
</dbReference>
<feature type="transmembrane region" description="Helical" evidence="1">
    <location>
        <begin position="196"/>
        <end position="220"/>
    </location>
</feature>
<dbReference type="OrthoDB" id="3090479at2759"/>
<gene>
    <name evidence="2" type="ORF">P691DRAFT_807750</name>
</gene>
<keyword evidence="3" id="KW-1185">Reference proteome</keyword>
<proteinExistence type="predicted"/>
<sequence>MFHKEDPTKGWSQEHGAFVIKGGFVLWEDNKPAKTLTFTDLVRMIKAGEVEPPTISKEAILARTTKTRGRIAVWFLYFLMFWFVCKFKSNTPALVELATFHTYMSWYSFFWRSDTILGVVEPVVIMRKPREKVAEPSVLEDGTGKQEKFSSEILVVAGPERKKVEAHSTQLAVETATTLDEAEQNLPTRRSTVFKLLVLAPILTIIDILIEITNLLRLFVHATIAPMKAQWSIISNPHVRIP</sequence>
<name>A0A9P5X533_9AGAR</name>
<comment type="caution">
    <text evidence="2">The sequence shown here is derived from an EMBL/GenBank/DDBJ whole genome shotgun (WGS) entry which is preliminary data.</text>
</comment>
<feature type="non-terminal residue" evidence="2">
    <location>
        <position position="242"/>
    </location>
</feature>
<keyword evidence="1" id="KW-0812">Transmembrane</keyword>
<keyword evidence="1" id="KW-1133">Transmembrane helix</keyword>
<evidence type="ECO:0000313" key="2">
    <source>
        <dbReference type="EMBL" id="KAF9444180.1"/>
    </source>
</evidence>
<reference evidence="2" key="1">
    <citation type="submission" date="2020-11" db="EMBL/GenBank/DDBJ databases">
        <authorList>
            <consortium name="DOE Joint Genome Institute"/>
            <person name="Ahrendt S."/>
            <person name="Riley R."/>
            <person name="Andreopoulos W."/>
            <person name="Labutti K."/>
            <person name="Pangilinan J."/>
            <person name="Ruiz-Duenas F.J."/>
            <person name="Barrasa J.M."/>
            <person name="Sanchez-Garcia M."/>
            <person name="Camarero S."/>
            <person name="Miyauchi S."/>
            <person name="Serrano A."/>
            <person name="Linde D."/>
            <person name="Babiker R."/>
            <person name="Drula E."/>
            <person name="Ayuso-Fernandez I."/>
            <person name="Pacheco R."/>
            <person name="Padilla G."/>
            <person name="Ferreira P."/>
            <person name="Barriuso J."/>
            <person name="Kellner H."/>
            <person name="Castanera R."/>
            <person name="Alfaro M."/>
            <person name="Ramirez L."/>
            <person name="Pisabarro A.G."/>
            <person name="Kuo A."/>
            <person name="Tritt A."/>
            <person name="Lipzen A."/>
            <person name="He G."/>
            <person name="Yan M."/>
            <person name="Ng V."/>
            <person name="Cullen D."/>
            <person name="Martin F."/>
            <person name="Rosso M.-N."/>
            <person name="Henrissat B."/>
            <person name="Hibbett D."/>
            <person name="Martinez A.T."/>
            <person name="Grigoriev I.V."/>
        </authorList>
    </citation>
    <scope>NUCLEOTIDE SEQUENCE</scope>
    <source>
        <strain evidence="2">MF-IS2</strain>
    </source>
</reference>
<dbReference type="AlphaFoldDB" id="A0A9P5X533"/>
<organism evidence="2 3">
    <name type="scientific">Macrolepiota fuliginosa MF-IS2</name>
    <dbReference type="NCBI Taxonomy" id="1400762"/>
    <lineage>
        <taxon>Eukaryota</taxon>
        <taxon>Fungi</taxon>
        <taxon>Dikarya</taxon>
        <taxon>Basidiomycota</taxon>
        <taxon>Agaricomycotina</taxon>
        <taxon>Agaricomycetes</taxon>
        <taxon>Agaricomycetidae</taxon>
        <taxon>Agaricales</taxon>
        <taxon>Agaricineae</taxon>
        <taxon>Agaricaceae</taxon>
        <taxon>Macrolepiota</taxon>
    </lineage>
</organism>
<keyword evidence="1" id="KW-0472">Membrane</keyword>
<evidence type="ECO:0000256" key="1">
    <source>
        <dbReference type="SAM" id="Phobius"/>
    </source>
</evidence>